<name>A0A7S6VXW7_9GAMM</name>
<dbReference type="Proteomes" id="UP000593966">
    <property type="component" value="Chromosome"/>
</dbReference>
<proteinExistence type="predicted"/>
<dbReference type="RefSeq" id="WP_180045713.1">
    <property type="nucleotide sequence ID" value="NZ_CP048659.1"/>
</dbReference>
<keyword evidence="2" id="KW-1185">Reference proteome</keyword>
<gene>
    <name evidence="1" type="ORF">G0028_14015</name>
</gene>
<evidence type="ECO:0000313" key="2">
    <source>
        <dbReference type="Proteomes" id="UP000593966"/>
    </source>
</evidence>
<sequence>METIEVTRVEFNSQDAQDEFQNQMRFVHIPVSHMSYQEVFAVASRIQDRFKASFRMIACEAIYEGAFFKYYQNTTTTFFKY</sequence>
<protein>
    <submittedName>
        <fullName evidence="1">Uncharacterized protein</fullName>
    </submittedName>
</protein>
<reference evidence="1 2" key="1">
    <citation type="submission" date="2020-02" db="EMBL/GenBank/DDBJ databases">
        <title>Tigecycline-resistant Acinetobacter species from pigs and migratory birds.</title>
        <authorList>
            <person name="Chen C."/>
            <person name="Sun J."/>
            <person name="Liao X.-P."/>
            <person name="Liu Y.-H."/>
        </authorList>
    </citation>
    <scope>NUCLEOTIDE SEQUENCE [LARGE SCALE GENOMIC DNA]</scope>
    <source>
        <strain evidence="1 2">YH12207_T</strain>
    </source>
</reference>
<evidence type="ECO:0000313" key="1">
    <source>
        <dbReference type="EMBL" id="QOW46915.1"/>
    </source>
</evidence>
<organism evidence="1 2">
    <name type="scientific">Acinetobacter piscicola</name>
    <dbReference type="NCBI Taxonomy" id="2006115"/>
    <lineage>
        <taxon>Bacteria</taxon>
        <taxon>Pseudomonadati</taxon>
        <taxon>Pseudomonadota</taxon>
        <taxon>Gammaproteobacteria</taxon>
        <taxon>Moraxellales</taxon>
        <taxon>Moraxellaceae</taxon>
        <taxon>Acinetobacter</taxon>
    </lineage>
</organism>
<dbReference type="EMBL" id="CP048659">
    <property type="protein sequence ID" value="QOW46915.1"/>
    <property type="molecule type" value="Genomic_DNA"/>
</dbReference>
<accession>A0A7S6VXW7</accession>
<dbReference type="AlphaFoldDB" id="A0A7S6VXW7"/>